<accession>A0A4R5YI22</accession>
<evidence type="ECO:0000313" key="1">
    <source>
        <dbReference type="EMBL" id="TDL44058.1"/>
    </source>
</evidence>
<organism evidence="1 2">
    <name type="scientific">Microbacterium oleivorans</name>
    <dbReference type="NCBI Taxonomy" id="273677"/>
    <lineage>
        <taxon>Bacteria</taxon>
        <taxon>Bacillati</taxon>
        <taxon>Actinomycetota</taxon>
        <taxon>Actinomycetes</taxon>
        <taxon>Micrococcales</taxon>
        <taxon>Microbacteriaceae</taxon>
        <taxon>Microbacterium</taxon>
    </lineage>
</organism>
<protein>
    <submittedName>
        <fullName evidence="1">Uncharacterized protein</fullName>
    </submittedName>
</protein>
<dbReference type="RefSeq" id="WP_133400024.1">
    <property type="nucleotide sequence ID" value="NZ_SMZX01000002.1"/>
</dbReference>
<sequence length="93" mass="10637">MDQKVIDFLNGQREAHSAYRATHYAVYFGLREVTVEVQDRGPEAATDRFRVYAEWARPDEESALRGDHHLGDAAATLEEALASVNWWIFEPQS</sequence>
<comment type="caution">
    <text evidence="1">The sequence shown here is derived from an EMBL/GenBank/DDBJ whole genome shotgun (WGS) entry which is preliminary data.</text>
</comment>
<proteinExistence type="predicted"/>
<name>A0A4R5YI22_9MICO</name>
<gene>
    <name evidence="1" type="ORF">E2R54_12900</name>
</gene>
<dbReference type="EMBL" id="SMZX01000002">
    <property type="protein sequence ID" value="TDL44058.1"/>
    <property type="molecule type" value="Genomic_DNA"/>
</dbReference>
<reference evidence="1 2" key="1">
    <citation type="submission" date="2019-03" db="EMBL/GenBank/DDBJ databases">
        <title>Genome Sequencing and Assembly of Various Microbes Isolated from Partially Reclaimed Soil and Acid Mine Drainage (AMD) Site.</title>
        <authorList>
            <person name="Steinbock B."/>
            <person name="Bechtold R."/>
            <person name="Sevigny J.L."/>
            <person name="Thomas D."/>
            <person name="Cuthill L.R."/>
            <person name="Aveiro Johannsen E.J."/>
            <person name="Thomas K."/>
            <person name="Ghosh A."/>
        </authorList>
    </citation>
    <scope>NUCLEOTIDE SEQUENCE [LARGE SCALE GENOMIC DNA]</scope>
    <source>
        <strain evidence="1 2">F-B2</strain>
    </source>
</reference>
<dbReference type="AlphaFoldDB" id="A0A4R5YI22"/>
<evidence type="ECO:0000313" key="2">
    <source>
        <dbReference type="Proteomes" id="UP000295633"/>
    </source>
</evidence>
<dbReference type="Proteomes" id="UP000295633">
    <property type="component" value="Unassembled WGS sequence"/>
</dbReference>